<sequence length="675" mass="75299">MRTLLCQQAVQLRKQTLSLFLVAMETIMRDFSMPLVEKLDQVIEQAAAALIRYQTPDGPFIFELEADATIPAEYILLNHYLGTPHDSLERKLAHYLRAIQGGDGGWPLYHQGEANVSASVKAYYALKLVGDSALAPHMCRARDRILALGGAARCNVFTRITLALFGQVPWRAVPVMRVEAMLLPRWFPLHIDKVSYWSRTVMVPLLILYSLKPQARNPRQIGITELFSVPADQVRCYHSNPTGQVLGDIFVRLDRLAQLCEPLLPRFIERKAITRALDFVVERLNGEEGLGGIFPAMANAIMAFEALGYPLDHPWCATTRRALDKLLVIEDEKAYCQPCLSPVWDTALACHALMETGVTGEAAVISQALMWLKGRQVLDVAGDWAVQRPHVRPGGWAFQYANPHYPDVDDTAVAVMILDRARRDLPPGQEQDSHARSIARGGEWVIGMQCSNGGWAAFNAENEHYHLNHLPFADHGALLDPPTADVSARCLGMLGQLDSAHPAMALGIDWLRRQQELDGSWFGRWGTNYIYGTWSALSALAAAGENTAAPHVHRAVAYLKGRQRFDGGWGEDCASYWMDRKTEVKGSTPSQTAWALLGLMAAGEVNSSAVEHGIRYLLAAPRTGAKWHEELFTAVGFPRVFYLRYHGYSAYFPLWALARYRRLKYRSDPGMLLGL</sequence>
<gene>
    <name evidence="6" type="ORF">RIEGSTA812A_PEG_249</name>
</gene>
<dbReference type="EMBL" id="LR026963">
    <property type="protein sequence ID" value="VBB68776.1"/>
    <property type="molecule type" value="Genomic_DNA"/>
</dbReference>
<dbReference type="PANTHER" id="PTHR11764">
    <property type="entry name" value="TERPENE CYCLASE/MUTASE FAMILY MEMBER"/>
    <property type="match status" value="1"/>
</dbReference>
<evidence type="ECO:0000259" key="4">
    <source>
        <dbReference type="Pfam" id="PF13243"/>
    </source>
</evidence>
<dbReference type="InterPro" id="IPR008930">
    <property type="entry name" value="Terpenoid_cyclase/PrenylTrfase"/>
</dbReference>
<proteinExistence type="inferred from homology"/>
<dbReference type="EC" id="5.4.99.17" evidence="6"/>
<dbReference type="InterPro" id="IPR032696">
    <property type="entry name" value="SQ_cyclase_C"/>
</dbReference>
<dbReference type="Gene3D" id="1.50.10.20">
    <property type="match status" value="2"/>
</dbReference>
<dbReference type="InterPro" id="IPR006400">
    <property type="entry name" value="Hopene-cyclase"/>
</dbReference>
<dbReference type="Pfam" id="PF13243">
    <property type="entry name" value="SQHop_cyclase_C"/>
    <property type="match status" value="1"/>
</dbReference>
<dbReference type="GO" id="GO:0051007">
    <property type="term" value="F:squalene-hopene cyclase activity"/>
    <property type="evidence" value="ECO:0007669"/>
    <property type="project" value="UniProtKB-EC"/>
</dbReference>
<keyword evidence="3 6" id="KW-0413">Isomerase</keyword>
<name>A0A484H4M9_9ZZZZ</name>
<evidence type="ECO:0000256" key="3">
    <source>
        <dbReference type="ARBA" id="ARBA00023235"/>
    </source>
</evidence>
<dbReference type="InterPro" id="IPR032697">
    <property type="entry name" value="SQ_cyclase_N"/>
</dbReference>
<dbReference type="Pfam" id="PF13249">
    <property type="entry name" value="SQHop_cyclase_N"/>
    <property type="match status" value="1"/>
</dbReference>
<dbReference type="InterPro" id="IPR018333">
    <property type="entry name" value="Squalene_cyclase"/>
</dbReference>
<organism evidence="6">
    <name type="scientific">invertebrate metagenome</name>
    <dbReference type="NCBI Taxonomy" id="1711999"/>
    <lineage>
        <taxon>unclassified sequences</taxon>
        <taxon>metagenomes</taxon>
        <taxon>organismal metagenomes</taxon>
    </lineage>
</organism>
<comment type="similarity">
    <text evidence="1">Belongs to the terpene cyclase/mutase family.</text>
</comment>
<feature type="domain" description="Squalene cyclase C-terminal" evidence="4">
    <location>
        <begin position="340"/>
        <end position="662"/>
    </location>
</feature>
<dbReference type="NCBIfam" id="TIGR01507">
    <property type="entry name" value="hopene_cyclase"/>
    <property type="match status" value="1"/>
</dbReference>
<dbReference type="CDD" id="cd02892">
    <property type="entry name" value="SQCY_1"/>
    <property type="match status" value="1"/>
</dbReference>
<evidence type="ECO:0000313" key="6">
    <source>
        <dbReference type="EMBL" id="VBB68776.1"/>
    </source>
</evidence>
<dbReference type="SUPFAM" id="SSF48239">
    <property type="entry name" value="Terpenoid cyclases/Protein prenyltransferases"/>
    <property type="match status" value="2"/>
</dbReference>
<dbReference type="PANTHER" id="PTHR11764:SF20">
    <property type="entry name" value="LANOSTEROL SYNTHASE"/>
    <property type="match status" value="1"/>
</dbReference>
<reference evidence="6" key="1">
    <citation type="submission" date="2018-10" db="EMBL/GenBank/DDBJ databases">
        <authorList>
            <person name="Gruber-Vodicka H."/>
            <person name="Jaeckle O."/>
        </authorList>
    </citation>
    <scope>NUCLEOTIDE SEQUENCE</scope>
</reference>
<protein>
    <submittedName>
        <fullName evidence="6">Squalene--hopene cyclase</fullName>
        <ecNumber evidence="6">5.4.99.17</ecNumber>
    </submittedName>
</protein>
<keyword evidence="2" id="KW-0677">Repeat</keyword>
<dbReference type="SFLD" id="SFLDG01016">
    <property type="entry name" value="Prenyltransferase_Like_2"/>
    <property type="match status" value="1"/>
</dbReference>
<dbReference type="GO" id="GO:0005811">
    <property type="term" value="C:lipid droplet"/>
    <property type="evidence" value="ECO:0007669"/>
    <property type="project" value="InterPro"/>
</dbReference>
<dbReference type="GO" id="GO:0016104">
    <property type="term" value="P:triterpenoid biosynthetic process"/>
    <property type="evidence" value="ECO:0007669"/>
    <property type="project" value="InterPro"/>
</dbReference>
<feature type="domain" description="Squalene cyclase N-terminal" evidence="5">
    <location>
        <begin position="43"/>
        <end position="331"/>
    </location>
</feature>
<evidence type="ECO:0000256" key="1">
    <source>
        <dbReference type="ARBA" id="ARBA00009755"/>
    </source>
</evidence>
<dbReference type="NCBIfam" id="TIGR01787">
    <property type="entry name" value="squalene_cyclas"/>
    <property type="match status" value="1"/>
</dbReference>
<accession>A0A484H4M9</accession>
<dbReference type="AlphaFoldDB" id="A0A484H4M9"/>
<evidence type="ECO:0000256" key="2">
    <source>
        <dbReference type="ARBA" id="ARBA00022737"/>
    </source>
</evidence>
<evidence type="ECO:0000259" key="5">
    <source>
        <dbReference type="Pfam" id="PF13249"/>
    </source>
</evidence>